<accession>A0A3B1AA64</accession>
<sequence length="142" mass="16827">MSKIKYFYMVLSGFVLLDILLFLILTPYRNVLGVVKEDDIFGIFIRLIPDIFMLVFYLFFFIKIIKLNYISTIMVKWHSAICIFIGLLLCIPWVGIFFTSFTPIGFLYISLILWLEEGYYFGISLALVFVLINFYILIRQKR</sequence>
<dbReference type="EMBL" id="UOFS01000030">
    <property type="protein sequence ID" value="VAW96923.1"/>
    <property type="molecule type" value="Genomic_DNA"/>
</dbReference>
<organism evidence="2">
    <name type="scientific">hydrothermal vent metagenome</name>
    <dbReference type="NCBI Taxonomy" id="652676"/>
    <lineage>
        <taxon>unclassified sequences</taxon>
        <taxon>metagenomes</taxon>
        <taxon>ecological metagenomes</taxon>
    </lineage>
</organism>
<keyword evidence="1" id="KW-1133">Transmembrane helix</keyword>
<reference evidence="2" key="1">
    <citation type="submission" date="2018-06" db="EMBL/GenBank/DDBJ databases">
        <authorList>
            <person name="Zhirakovskaya E."/>
        </authorList>
    </citation>
    <scope>NUCLEOTIDE SEQUENCE</scope>
</reference>
<name>A0A3B1AA64_9ZZZZ</name>
<keyword evidence="1" id="KW-0472">Membrane</keyword>
<proteinExistence type="predicted"/>
<feature type="transmembrane region" description="Helical" evidence="1">
    <location>
        <begin position="7"/>
        <end position="28"/>
    </location>
</feature>
<dbReference type="AlphaFoldDB" id="A0A3B1AA64"/>
<gene>
    <name evidence="2" type="ORF">MNBD_GAMMA22-1250</name>
</gene>
<protein>
    <submittedName>
        <fullName evidence="2">Uncharacterized protein</fullName>
    </submittedName>
</protein>
<feature type="transmembrane region" description="Helical" evidence="1">
    <location>
        <begin position="40"/>
        <end position="65"/>
    </location>
</feature>
<evidence type="ECO:0000256" key="1">
    <source>
        <dbReference type="SAM" id="Phobius"/>
    </source>
</evidence>
<feature type="transmembrane region" description="Helical" evidence="1">
    <location>
        <begin position="77"/>
        <end position="98"/>
    </location>
</feature>
<evidence type="ECO:0000313" key="2">
    <source>
        <dbReference type="EMBL" id="VAW96923.1"/>
    </source>
</evidence>
<keyword evidence="1" id="KW-0812">Transmembrane</keyword>
<feature type="transmembrane region" description="Helical" evidence="1">
    <location>
        <begin position="118"/>
        <end position="138"/>
    </location>
</feature>